<keyword evidence="3 4" id="KW-0472">Membrane</keyword>
<feature type="transmembrane region" description="Helical" evidence="4">
    <location>
        <begin position="86"/>
        <end position="107"/>
    </location>
</feature>
<gene>
    <name evidence="6" type="ORF">Q9K01_02730</name>
</gene>
<feature type="transmembrane region" description="Helical" evidence="4">
    <location>
        <begin position="369"/>
        <end position="392"/>
    </location>
</feature>
<feature type="transmembrane region" description="Helical" evidence="4">
    <location>
        <begin position="62"/>
        <end position="79"/>
    </location>
</feature>
<feature type="transmembrane region" description="Helical" evidence="4">
    <location>
        <begin position="113"/>
        <end position="139"/>
    </location>
</feature>
<evidence type="ECO:0000313" key="6">
    <source>
        <dbReference type="EMBL" id="MDP4538537.1"/>
    </source>
</evidence>
<evidence type="ECO:0000256" key="4">
    <source>
        <dbReference type="SAM" id="Phobius"/>
    </source>
</evidence>
<dbReference type="EMBL" id="JAVAIL010000001">
    <property type="protein sequence ID" value="MDP4538537.1"/>
    <property type="molecule type" value="Genomic_DNA"/>
</dbReference>
<dbReference type="InterPro" id="IPR036259">
    <property type="entry name" value="MFS_trans_sf"/>
</dbReference>
<keyword evidence="7" id="KW-1185">Reference proteome</keyword>
<feature type="transmembrane region" description="Helical" evidence="4">
    <location>
        <begin position="281"/>
        <end position="303"/>
    </location>
</feature>
<keyword evidence="1 4" id="KW-0812">Transmembrane</keyword>
<feature type="transmembrane region" description="Helical" evidence="4">
    <location>
        <begin position="398"/>
        <end position="419"/>
    </location>
</feature>
<dbReference type="InterPro" id="IPR050327">
    <property type="entry name" value="Proton-linked_MCT"/>
</dbReference>
<dbReference type="Proteomes" id="UP001235664">
    <property type="component" value="Unassembled WGS sequence"/>
</dbReference>
<feature type="transmembrane region" description="Helical" evidence="4">
    <location>
        <begin position="333"/>
        <end position="357"/>
    </location>
</feature>
<evidence type="ECO:0000259" key="5">
    <source>
        <dbReference type="PROSITE" id="PS50850"/>
    </source>
</evidence>
<organism evidence="6 7">
    <name type="scientific">Qipengyuania benthica</name>
    <dbReference type="NCBI Taxonomy" id="3067651"/>
    <lineage>
        <taxon>Bacteria</taxon>
        <taxon>Pseudomonadati</taxon>
        <taxon>Pseudomonadota</taxon>
        <taxon>Alphaproteobacteria</taxon>
        <taxon>Sphingomonadales</taxon>
        <taxon>Erythrobacteraceae</taxon>
        <taxon>Qipengyuania</taxon>
    </lineage>
</organism>
<dbReference type="PANTHER" id="PTHR11360:SF290">
    <property type="entry name" value="MONOCARBOXYLATE MFS PERMEASE"/>
    <property type="match status" value="1"/>
</dbReference>
<evidence type="ECO:0000313" key="7">
    <source>
        <dbReference type="Proteomes" id="UP001235664"/>
    </source>
</evidence>
<dbReference type="PANTHER" id="PTHR11360">
    <property type="entry name" value="MONOCARBOXYLATE TRANSPORTER"/>
    <property type="match status" value="1"/>
</dbReference>
<feature type="transmembrane region" description="Helical" evidence="4">
    <location>
        <begin position="248"/>
        <end position="269"/>
    </location>
</feature>
<dbReference type="PROSITE" id="PS50850">
    <property type="entry name" value="MFS"/>
    <property type="match status" value="1"/>
</dbReference>
<feature type="transmembrane region" description="Helical" evidence="4">
    <location>
        <begin position="151"/>
        <end position="174"/>
    </location>
</feature>
<evidence type="ECO:0000256" key="3">
    <source>
        <dbReference type="ARBA" id="ARBA00023136"/>
    </source>
</evidence>
<evidence type="ECO:0000256" key="2">
    <source>
        <dbReference type="ARBA" id="ARBA00022989"/>
    </source>
</evidence>
<dbReference type="InterPro" id="IPR011701">
    <property type="entry name" value="MFS"/>
</dbReference>
<dbReference type="Gene3D" id="1.20.1250.20">
    <property type="entry name" value="MFS general substrate transporter like domains"/>
    <property type="match status" value="2"/>
</dbReference>
<reference evidence="6 7" key="1">
    <citation type="submission" date="2023-08" db="EMBL/GenBank/DDBJ databases">
        <title>genomic of DY56.</title>
        <authorList>
            <person name="Wang Y."/>
        </authorList>
    </citation>
    <scope>NUCLEOTIDE SEQUENCE [LARGE SCALE GENOMIC DNA]</scope>
    <source>
        <strain evidence="6 7">DY56-A-20</strain>
    </source>
</reference>
<accession>A0ABT9H5F4</accession>
<proteinExistence type="predicted"/>
<protein>
    <submittedName>
        <fullName evidence="6">MFS transporter</fullName>
    </submittedName>
</protein>
<feature type="domain" description="Major facilitator superfamily (MFS) profile" evidence="5">
    <location>
        <begin position="24"/>
        <end position="423"/>
    </location>
</feature>
<name>A0ABT9H5F4_9SPHN</name>
<evidence type="ECO:0000256" key="1">
    <source>
        <dbReference type="ARBA" id="ARBA00022692"/>
    </source>
</evidence>
<comment type="caution">
    <text evidence="6">The sequence shown here is derived from an EMBL/GenBank/DDBJ whole genome shotgun (WGS) entry which is preliminary data.</text>
</comment>
<feature type="transmembrane region" description="Helical" evidence="4">
    <location>
        <begin position="180"/>
        <end position="201"/>
    </location>
</feature>
<dbReference type="InterPro" id="IPR020846">
    <property type="entry name" value="MFS_dom"/>
</dbReference>
<keyword evidence="2 4" id="KW-1133">Transmembrane helix</keyword>
<feature type="transmembrane region" description="Helical" evidence="4">
    <location>
        <begin position="21"/>
        <end position="42"/>
    </location>
</feature>
<sequence length="424" mass="44695">MNRQPLYVSAVRPTALEEWKRGGSVVASAHVGMATGAGLYFYTSSLFVIPLSEQYGWSRGDIAMGAALGLLGSLTAPLIGRMTDRFGARLIAATSFLLMAAVFAAMSQMPGPYFHFVLLSAVFGIVAPGATGMTFSRAVTGWFERARGQALGIMAAGASIGALLFTPLIAHMIWQYGPEGGLLTLAALAAFVGAPIVLLGLRDRPAAVEGCEDELSRDRDALLPLAVAERPAPANSAKVWASLRSRSFVALALAVFATNIPTSGILTQLEPLLRHNGIERTAPLIAMYSAVVLIARIAIGWLFDRTDARYVAALVTMAAAGGCLMFHSGAPAWMVILAIVCVGLMQGLELDAIAYFVGRHFDREEFGLMFGMLLTISLLGTALGVVGFGMVYDATLSYDLALGLAAGGLAFALIAYLAIPRDAR</sequence>
<dbReference type="SUPFAM" id="SSF103473">
    <property type="entry name" value="MFS general substrate transporter"/>
    <property type="match status" value="1"/>
</dbReference>
<feature type="transmembrane region" description="Helical" evidence="4">
    <location>
        <begin position="310"/>
        <end position="327"/>
    </location>
</feature>
<dbReference type="RefSeq" id="WP_305928668.1">
    <property type="nucleotide sequence ID" value="NZ_JAVAIL010000001.1"/>
</dbReference>
<dbReference type="Pfam" id="PF07690">
    <property type="entry name" value="MFS_1"/>
    <property type="match status" value="1"/>
</dbReference>